<feature type="region of interest" description="Disordered" evidence="2">
    <location>
        <begin position="501"/>
        <end position="520"/>
    </location>
</feature>
<dbReference type="SMART" id="SM00355">
    <property type="entry name" value="ZnF_C2H2"/>
    <property type="match status" value="5"/>
</dbReference>
<feature type="compositionally biased region" description="Polar residues" evidence="2">
    <location>
        <begin position="501"/>
        <end position="515"/>
    </location>
</feature>
<sequence length="1317" mass="147980">MKVIAKKSTVAKKIETDSENEPIECNFCGKTYEFNKFISHSQCYQFTCTLCSAGFDFEHHLNQHSMEKHGDVSVKSNSFVAFNKTSKISSVQNQNTRDYNLRFKPVSVYGDTNKDLAESKNQHFEQTELHSSADKSTKKKLFLKPNSQMRFSKSNSQKRLKIDHNSLEQNHNNEVSNISYKNQFSNGIKASVRNQTVEITEKETRNTLKNKSISDHSCSRTTFEKLPCNSKRKKTVNTWKNTIPDDFCSKTTNELGCSSQKKEIRNTLKNSIPGGFCSKTTSMELECSSTKKETRSFQKYSIPDTKESRCSLIKKRTRNTLKNSIPGNFSSNTTVKELPCSSMQRETRNILKNSVPGVFGSTNTVEELPCNSRQRETRNTLKNSIPGNFSSNTTIKELPCSSMQRETKNILKNSVPGVFGSTNTVEELPCNTRQRETRNTLKNSIPGNFSSNTTVKELPCSSMQRETRNILMNSVPGVFGSTNTVEELPCNSRQRETRNTLKNSIPGNFSSNTTVKELPCSSMQRETRNILKNSVPGVFGSTNTVEELPCNSRQRETRNTLKISIPDDFCSKTTVEESPDNSTTKETKNNLNKNSNQEGFNSKTCNKESYYSTKSSTSDKTILNGLCKNNLIKRNRKCKIFAKQSISKPKNPCVPILKKDIKNSKLRAPIEKIKKANTQEGQRYSTKLNENYSLKKAKYDDLPPGNPLTDKVDIRLLLKSVQDEDTGILLQKQNNADANVKCSKCGKPFRTMKQASIHFSSCKSPKCKITSVPVNEVRWVCILCHKDYSHNIQLVQHKKFCKILMKKDYGNAYETCPKCKFKYISGISLLQHKCDENVKELNSCTVQLWKLPSFTGPLYNNCLKLYDCLHCDRCYIAKFLFLAHLKRRHDIPGSDVKPLCLNLDEHCIRLIIKNEGGIKDTESEDCMMDTEFENGMKDTECEDVMKVTESERYSSTFQTSNVQESSSSAVKDNVTTNPLDSIRRVLNSCSFSMPQIFRNSPPNQPSTNPSSAQMFNQSALHNTPGTANPATNVNLNWLCEKICNCPKVKTNSEGERKTCVKCMNKTVGISKLASMLCTISFNAYKIKREKNDQGTSGQNLFDLSTMFGTLTESTKKNLSLCGGNANRFVTLELFDAMRLASLTPPPSVHGSTPPTTPNTVIVQSPPNKATLPSKELGSSSEAAGGNVVPDITQLPDRQQSPSAPLTSVKEPNGVEAISGQASSPEEFCCNQEQSEIPLPPYNIICEWNMSNMNKLDAWAIVTSPDTKEAELFCCAHCVLNVFKDQDSLARHMFTDHSKQGDIFVSYMHKQDYHNNTQ</sequence>
<protein>
    <submittedName>
        <fullName evidence="4">C2H2-type domain-containing protein</fullName>
    </submittedName>
</protein>
<feature type="region of interest" description="Disordered" evidence="2">
    <location>
        <begin position="1144"/>
        <end position="1209"/>
    </location>
</feature>
<dbReference type="PROSITE" id="PS50157">
    <property type="entry name" value="ZINC_FINGER_C2H2_2"/>
    <property type="match status" value="1"/>
</dbReference>
<dbReference type="Proteomes" id="UP000886998">
    <property type="component" value="Unassembled WGS sequence"/>
</dbReference>
<name>A0A8X6Y8V7_9ARAC</name>
<keyword evidence="5" id="KW-1185">Reference proteome</keyword>
<dbReference type="GO" id="GO:0008270">
    <property type="term" value="F:zinc ion binding"/>
    <property type="evidence" value="ECO:0007669"/>
    <property type="project" value="UniProtKB-KW"/>
</dbReference>
<feature type="domain" description="C2H2-type" evidence="3">
    <location>
        <begin position="46"/>
        <end position="69"/>
    </location>
</feature>
<feature type="region of interest" description="Disordered" evidence="2">
    <location>
        <begin position="572"/>
        <end position="604"/>
    </location>
</feature>
<feature type="region of interest" description="Disordered" evidence="2">
    <location>
        <begin position="368"/>
        <end position="388"/>
    </location>
</feature>
<dbReference type="EMBL" id="BMAV01016671">
    <property type="protein sequence ID" value="GFY67677.1"/>
    <property type="molecule type" value="Genomic_DNA"/>
</dbReference>
<keyword evidence="1" id="KW-0479">Metal-binding</keyword>
<keyword evidence="1" id="KW-0863">Zinc-finger</keyword>
<organism evidence="4 5">
    <name type="scientific">Trichonephila inaurata madagascariensis</name>
    <dbReference type="NCBI Taxonomy" id="2747483"/>
    <lineage>
        <taxon>Eukaryota</taxon>
        <taxon>Metazoa</taxon>
        <taxon>Ecdysozoa</taxon>
        <taxon>Arthropoda</taxon>
        <taxon>Chelicerata</taxon>
        <taxon>Arachnida</taxon>
        <taxon>Araneae</taxon>
        <taxon>Araneomorphae</taxon>
        <taxon>Entelegynae</taxon>
        <taxon>Araneoidea</taxon>
        <taxon>Nephilidae</taxon>
        <taxon>Trichonephila</taxon>
        <taxon>Trichonephila inaurata</taxon>
    </lineage>
</organism>
<keyword evidence="1" id="KW-0862">Zinc</keyword>
<feature type="compositionally biased region" description="Polar residues" evidence="2">
    <location>
        <begin position="1149"/>
        <end position="1167"/>
    </location>
</feature>
<dbReference type="OrthoDB" id="6435980at2759"/>
<comment type="caution">
    <text evidence="4">The sequence shown here is derived from an EMBL/GenBank/DDBJ whole genome shotgun (WGS) entry which is preliminary data.</text>
</comment>
<feature type="compositionally biased region" description="Polar residues" evidence="2">
    <location>
        <begin position="1195"/>
        <end position="1205"/>
    </location>
</feature>
<dbReference type="PROSITE" id="PS00028">
    <property type="entry name" value="ZINC_FINGER_C2H2_1"/>
    <property type="match status" value="2"/>
</dbReference>
<reference evidence="4" key="1">
    <citation type="submission" date="2020-08" db="EMBL/GenBank/DDBJ databases">
        <title>Multicomponent nature underlies the extraordinary mechanical properties of spider dragline silk.</title>
        <authorList>
            <person name="Kono N."/>
            <person name="Nakamura H."/>
            <person name="Mori M."/>
            <person name="Yoshida Y."/>
            <person name="Ohtoshi R."/>
            <person name="Malay A.D."/>
            <person name="Moran D.A.P."/>
            <person name="Tomita M."/>
            <person name="Numata K."/>
            <person name="Arakawa K."/>
        </authorList>
    </citation>
    <scope>NUCLEOTIDE SEQUENCE</scope>
</reference>
<gene>
    <name evidence="4" type="primary">X975_09764</name>
    <name evidence="4" type="ORF">TNIN_412561</name>
</gene>
<evidence type="ECO:0000256" key="1">
    <source>
        <dbReference type="PROSITE-ProRule" id="PRU00042"/>
    </source>
</evidence>
<accession>A0A8X6Y8V7</accession>
<evidence type="ECO:0000259" key="3">
    <source>
        <dbReference type="PROSITE" id="PS50157"/>
    </source>
</evidence>
<evidence type="ECO:0000256" key="2">
    <source>
        <dbReference type="SAM" id="MobiDB-lite"/>
    </source>
</evidence>
<evidence type="ECO:0000313" key="5">
    <source>
        <dbReference type="Proteomes" id="UP000886998"/>
    </source>
</evidence>
<dbReference type="InterPro" id="IPR013087">
    <property type="entry name" value="Znf_C2H2_type"/>
</dbReference>
<proteinExistence type="predicted"/>
<evidence type="ECO:0000313" key="4">
    <source>
        <dbReference type="EMBL" id="GFY67677.1"/>
    </source>
</evidence>